<dbReference type="SUPFAM" id="SSF103511">
    <property type="entry name" value="Chlorophyll a-b binding protein"/>
    <property type="match status" value="1"/>
</dbReference>
<dbReference type="Pfam" id="PF00504">
    <property type="entry name" value="Chloroa_b-bind"/>
    <property type="match status" value="1"/>
</dbReference>
<evidence type="ECO:0000256" key="3">
    <source>
        <dbReference type="ARBA" id="ARBA00022531"/>
    </source>
</evidence>
<feature type="region of interest" description="Disordered" evidence="8">
    <location>
        <begin position="1"/>
        <end position="21"/>
    </location>
</feature>
<dbReference type="GO" id="GO:0009523">
    <property type="term" value="C:photosystem II"/>
    <property type="evidence" value="ECO:0007669"/>
    <property type="project" value="UniProtKB-KW"/>
</dbReference>
<evidence type="ECO:0000256" key="1">
    <source>
        <dbReference type="ARBA" id="ARBA00022494"/>
    </source>
</evidence>
<keyword evidence="1 6" id="KW-0148">Chlorophyll</keyword>
<dbReference type="GO" id="GO:0009522">
    <property type="term" value="C:photosystem I"/>
    <property type="evidence" value="ECO:0007669"/>
    <property type="project" value="UniProtKB-KW"/>
</dbReference>
<dbReference type="InterPro" id="IPR022796">
    <property type="entry name" value="Chloroa_b-bind"/>
</dbReference>
<dbReference type="EMBL" id="JALJOS010000004">
    <property type="protein sequence ID" value="KAK9840425.1"/>
    <property type="molecule type" value="Genomic_DNA"/>
</dbReference>
<dbReference type="GO" id="GO:0009535">
    <property type="term" value="C:chloroplast thylakoid membrane"/>
    <property type="evidence" value="ECO:0007669"/>
    <property type="project" value="UniProtKB-SubCell"/>
</dbReference>
<feature type="binding site" description="axial binding residue" evidence="6">
    <location>
        <position position="1220"/>
    </location>
    <ligand>
        <name>chlorophyll b</name>
        <dbReference type="ChEBI" id="CHEBI:61721"/>
        <label>1</label>
    </ligand>
    <ligandPart>
        <name>Mg</name>
        <dbReference type="ChEBI" id="CHEBI:25107"/>
    </ligandPart>
</feature>
<reference evidence="9 10" key="1">
    <citation type="journal article" date="2024" name="Nat. Commun.">
        <title>Phylogenomics reveals the evolutionary origins of lichenization in chlorophyte algae.</title>
        <authorList>
            <person name="Puginier C."/>
            <person name="Libourel C."/>
            <person name="Otte J."/>
            <person name="Skaloud P."/>
            <person name="Haon M."/>
            <person name="Grisel S."/>
            <person name="Petersen M."/>
            <person name="Berrin J.G."/>
            <person name="Delaux P.M."/>
            <person name="Dal Grande F."/>
            <person name="Keller J."/>
        </authorList>
    </citation>
    <scope>NUCLEOTIDE SEQUENCE [LARGE SCALE GENOMIC DNA]</scope>
    <source>
        <strain evidence="9 10">SAG 2145</strain>
    </source>
</reference>
<dbReference type="Gene3D" id="1.10.3460.10">
    <property type="entry name" value="Chlorophyll a/b binding protein domain"/>
    <property type="match status" value="1"/>
</dbReference>
<keyword evidence="10" id="KW-1185">Reference proteome</keyword>
<protein>
    <recommendedName>
        <fullName evidence="7">Chlorophyll a-b binding protein, chloroplastic</fullName>
    </recommendedName>
</protein>
<feature type="binding site" evidence="6">
    <location>
        <position position="1253"/>
    </location>
    <ligand>
        <name>chlorophyll a</name>
        <dbReference type="ChEBI" id="CHEBI:58416"/>
        <label>1</label>
    </ligand>
</feature>
<comment type="caution">
    <text evidence="9">The sequence shown here is derived from an EMBL/GenBank/DDBJ whole genome shotgun (WGS) entry which is preliminary data.</text>
</comment>
<evidence type="ECO:0000313" key="9">
    <source>
        <dbReference type="EMBL" id="KAK9840425.1"/>
    </source>
</evidence>
<feature type="region of interest" description="Disordered" evidence="8">
    <location>
        <begin position="35"/>
        <end position="60"/>
    </location>
</feature>
<keyword evidence="7" id="KW-0603">Photosystem I</keyword>
<feature type="binding site" evidence="6">
    <location>
        <position position="1154"/>
    </location>
    <ligand>
        <name>chlorophyll a</name>
        <dbReference type="ChEBI" id="CHEBI:58416"/>
        <label>1</label>
    </ligand>
</feature>
<dbReference type="Proteomes" id="UP001438707">
    <property type="component" value="Unassembled WGS sequence"/>
</dbReference>
<feature type="compositionally biased region" description="Polar residues" evidence="8">
    <location>
        <begin position="35"/>
        <end position="58"/>
    </location>
</feature>
<comment type="function">
    <text evidence="7">The light-harvesting complex (LHC) functions as a light receptor, it captures and delivers excitation energy to photosystems with which it is closely associated.</text>
</comment>
<dbReference type="InterPro" id="IPR001344">
    <property type="entry name" value="Chloro_AB-bd_pln"/>
</dbReference>
<comment type="subcellular location">
    <subcellularLocation>
        <location evidence="7">Plastid</location>
        <location evidence="7">Chloroplast thylakoid membrane</location>
    </subcellularLocation>
</comment>
<feature type="binding site" evidence="6">
    <location>
        <position position="1270"/>
    </location>
    <ligand>
        <name>chlorophyll a</name>
        <dbReference type="ChEBI" id="CHEBI:58416"/>
        <label>1</label>
    </ligand>
</feature>
<evidence type="ECO:0000256" key="5">
    <source>
        <dbReference type="ARBA" id="ARBA00022991"/>
    </source>
</evidence>
<keyword evidence="2 7" id="KW-0150">Chloroplast</keyword>
<keyword evidence="5 7" id="KW-0157">Chromophore</keyword>
<feature type="binding site" evidence="6">
    <location>
        <position position="1151"/>
    </location>
    <ligand>
        <name>chlorophyll a</name>
        <dbReference type="ChEBI" id="CHEBI:58416"/>
        <label>1</label>
    </ligand>
</feature>
<feature type="binding site" evidence="6">
    <location>
        <position position="1190"/>
    </location>
    <ligand>
        <name>chlorophyll a</name>
        <dbReference type="ChEBI" id="CHEBI:58416"/>
        <label>1</label>
    </ligand>
</feature>
<dbReference type="PANTHER" id="PTHR21649">
    <property type="entry name" value="CHLOROPHYLL A/B BINDING PROTEIN"/>
    <property type="match status" value="1"/>
</dbReference>
<evidence type="ECO:0000256" key="4">
    <source>
        <dbReference type="ARBA" id="ARBA00022640"/>
    </source>
</evidence>
<comment type="similarity">
    <text evidence="7">Belongs to the light-harvesting chlorophyll a/b-binding (LHC) protein family.</text>
</comment>
<keyword evidence="3 7" id="KW-0602">Photosynthesis</keyword>
<feature type="compositionally biased region" description="Gly residues" evidence="8">
    <location>
        <begin position="1045"/>
        <end position="1057"/>
    </location>
</feature>
<dbReference type="GO" id="GO:0009765">
    <property type="term" value="P:photosynthesis, light harvesting"/>
    <property type="evidence" value="ECO:0007669"/>
    <property type="project" value="InterPro"/>
</dbReference>
<keyword evidence="4 7" id="KW-0934">Plastid</keyword>
<organism evidence="9 10">
    <name type="scientific">Apatococcus lobatus</name>
    <dbReference type="NCBI Taxonomy" id="904363"/>
    <lineage>
        <taxon>Eukaryota</taxon>
        <taxon>Viridiplantae</taxon>
        <taxon>Chlorophyta</taxon>
        <taxon>core chlorophytes</taxon>
        <taxon>Trebouxiophyceae</taxon>
        <taxon>Chlorellales</taxon>
        <taxon>Chlorellaceae</taxon>
        <taxon>Apatococcus</taxon>
    </lineage>
</organism>
<dbReference type="GO" id="GO:0016168">
    <property type="term" value="F:chlorophyll binding"/>
    <property type="evidence" value="ECO:0007669"/>
    <property type="project" value="UniProtKB-KW"/>
</dbReference>
<accession>A0AAW1S3L4</accession>
<evidence type="ECO:0000256" key="7">
    <source>
        <dbReference type="RuleBase" id="RU363080"/>
    </source>
</evidence>
<evidence type="ECO:0000256" key="6">
    <source>
        <dbReference type="PIRSR" id="PIRSR601344-1"/>
    </source>
</evidence>
<name>A0AAW1S3L4_9CHLO</name>
<feature type="binding site" evidence="6">
    <location>
        <position position="1258"/>
    </location>
    <ligand>
        <name>chlorophyll a</name>
        <dbReference type="ChEBI" id="CHEBI:58416"/>
        <label>1</label>
    </ligand>
</feature>
<keyword evidence="7" id="KW-0604">Photosystem II</keyword>
<feature type="compositionally biased region" description="Polar residues" evidence="8">
    <location>
        <begin position="1025"/>
        <end position="1036"/>
    </location>
</feature>
<feature type="binding site" description="axial binding residue" evidence="6">
    <location>
        <position position="1213"/>
    </location>
    <ligand>
        <name>chlorophyll b</name>
        <dbReference type="ChEBI" id="CHEBI:61721"/>
        <label>1</label>
    </ligand>
    <ligandPart>
        <name>Mg</name>
        <dbReference type="ChEBI" id="CHEBI:25107"/>
    </ligandPart>
</feature>
<evidence type="ECO:0000256" key="8">
    <source>
        <dbReference type="SAM" id="MobiDB-lite"/>
    </source>
</evidence>
<evidence type="ECO:0000313" key="10">
    <source>
        <dbReference type="Proteomes" id="UP001438707"/>
    </source>
</evidence>
<feature type="binding site" evidence="6">
    <location>
        <position position="1250"/>
    </location>
    <ligand>
        <name>chlorophyll a</name>
        <dbReference type="ChEBI" id="CHEBI:58416"/>
        <label>1</label>
    </ligand>
</feature>
<feature type="region of interest" description="Disordered" evidence="8">
    <location>
        <begin position="1022"/>
        <end position="1082"/>
    </location>
</feature>
<gene>
    <name evidence="9" type="ORF">WJX74_009726</name>
</gene>
<keyword evidence="7" id="KW-0793">Thylakoid</keyword>
<evidence type="ECO:0000256" key="2">
    <source>
        <dbReference type="ARBA" id="ARBA00022528"/>
    </source>
</evidence>
<feature type="region of interest" description="Disordered" evidence="8">
    <location>
        <begin position="831"/>
        <end position="850"/>
    </location>
</feature>
<sequence length="1307" mass="144332">MQQPSGPLGQQDETAPANMTVASVHAMLSSIRLPSHQQQPNLVQRLSGSGPQYTSSRAGNAAGREEAVYAGTCTDKELPASLMSYAEAVQILAEVTAQQEVAMQVIESRSRSGRRQAERQLAFQQVLIKRAEAEQKAAALLRANQQKPAWKSGAALQALSKNTSMKAPASPDSQSPRKQAAVLEQHAFRSAMLSKLTKRLWLQAGLLGLQHHRITTHSRLALSSHLASRWQQLRVQQAFDKLASNHKASLAAAAAASSHRHRTLRRCLQNALLIWQARARQRHAMSTLRAKLKAQQLLRILHFWHSWAAVHHALCCQGMLCQQLHVATVKRHTLISWQHVAVSLACRRAWHCLAAKWRRILLLKRALRVWIRSSRQMQALKAALASNPITKDRTSNAAVPSAFQSTVAACASERAAAKAARQRLQSSTAKPCRIKHLGLRGGCSSRSSSDDDVQQGDLIGMDSRALLEPFSHLQPAPHKPARAVIDAQKLPAIPRRDQGMPCGWQGIAVLETQTGDAASSAEARSQKGIEGNMEQAAQLLAQRNLAMRAVQALLTEQRQFYLAQKQHARRMKHNAFAALRSWRWLQMKQRAVIASCRQHRWLAAGWEAFLGCLDVARDHAASQATCRYMVRTWKKAAQSRSERSGLHLTAIRRHALHPKSCRSEQAWRIQRLLHCGFQAFAAPTCNAYTHRRACILQACMQLWQTVARDSRIAQSERQRLLCKRLLRAWKGASQKQQAERSRAVAAYGKAWQSLARRSLAALRRAMLAIHQQQQQLAAAERHGHNCLLRRAWGKWRAGREAELRFQQRSRQRLLWKAFSGLLKATQLLSKGSVSPKPQASPRPGLRVNYKPEFRLPGAPNEFMKPLACKRHGPADVHVPLASMLTHMPCRPPQTCSKQLVNVTRAKDHAAIRPPLLPLNISKDIPVWREKITGWSLWRCFVHRSDKPVSGFSCDQGPARLSQRRSPAVNETKVRMTGFSSQLNGQSFMGCPRTLGRSNGTKTMALFGGGKNKGGAGTKVLKQAQKGGQNATQTLRKNASKKAGKGPSGPQGAGGSGGYKKYQDDARWLPNTPRPEWLDGTLPGDRGFDPLGLAKPAEYLQYDVDQLDQNKAVNKAGKVLGQFKSNSSGAPRAQSLAPYDEVFGLTRFRETELIHGRWAMLATLGVLVGEASTGVSWVDAGKVELDGAQYLGFRLPFTISQLCWIEAILVGGAEVYRNGELNSEKRIYPGGYFDPLSLVDGQDEARTFRLKEAEIKHGRLAMVAFLGFAVQAGVTGQGALGSLAKFSGSFAPELVEDVEKALGQVPGQ</sequence>
<proteinExistence type="inferred from homology"/>
<feature type="binding site" description="axial binding residue" evidence="6">
    <location>
        <position position="1156"/>
    </location>
    <ligand>
        <name>chlorophyll b</name>
        <dbReference type="ChEBI" id="CHEBI:61721"/>
        <label>1</label>
    </ligand>
    <ligandPart>
        <name>Mg</name>
        <dbReference type="ChEBI" id="CHEBI:25107"/>
    </ligandPart>
</feature>